<evidence type="ECO:0000256" key="2">
    <source>
        <dbReference type="ARBA" id="ARBA00024035"/>
    </source>
</evidence>
<proteinExistence type="inferred from homology"/>
<dbReference type="InterPro" id="IPR046469">
    <property type="entry name" value="SAM_HAT_N"/>
</dbReference>
<evidence type="ECO:0008006" key="7">
    <source>
        <dbReference type="Google" id="ProtNLM"/>
    </source>
</evidence>
<dbReference type="Pfam" id="PF01887">
    <property type="entry name" value="SAM_HAT_N"/>
    <property type="match status" value="1"/>
</dbReference>
<gene>
    <name evidence="5" type="ORF">MARIT_1978</name>
</gene>
<dbReference type="Pfam" id="PF20257">
    <property type="entry name" value="SAM_HAT_C"/>
    <property type="match status" value="1"/>
</dbReference>
<dbReference type="InterPro" id="IPR046470">
    <property type="entry name" value="SAM_HAT_C"/>
</dbReference>
<dbReference type="SUPFAM" id="SSF101852">
    <property type="entry name" value="Bacterial fluorinating enzyme, C-terminal domain"/>
    <property type="match status" value="1"/>
</dbReference>
<reference evidence="5 6" key="1">
    <citation type="submission" date="2016-11" db="EMBL/GenBank/DDBJ databases">
        <authorList>
            <person name="Jaros S."/>
            <person name="Januszkiewicz K."/>
            <person name="Wedrychowicz H."/>
        </authorList>
    </citation>
    <scope>NUCLEOTIDE SEQUENCE [LARGE SCALE GENOMIC DNA]</scope>
    <source>
        <strain evidence="5">NCIMB 2154T</strain>
    </source>
</reference>
<sequence>MSLITLTTDFGTKDHFVGAVKGAIYTELPDARIVDITHEISPFNITETAYILKNSYKSFPKGTIHIVGVDSELSVENKHIAIALDDHFFVCPDNGLISMIASEINPTKIVEINIHDRVESSFPVLDVFVQVACFIARGGSLDVIGKEIQSYKKIIEIQPKVNQAKTTIIGGVIYIDNYGNVISNIHKKMFHEIGRGRHFKITARRYSFTRIYSKYNDIVDYTLDVERRQNDGDKLAIFNAAGFLEIAIYRSNLKTVGGASSLLGLGYRDSITIEFITPVTPEFTVLK</sequence>
<name>A0A2H1EAF1_9FLAO</name>
<evidence type="ECO:0000313" key="5">
    <source>
        <dbReference type="EMBL" id="SFZ83267.1"/>
    </source>
</evidence>
<dbReference type="InterPro" id="IPR023228">
    <property type="entry name" value="SAM_OH_AdoTrfase_N_sf"/>
</dbReference>
<dbReference type="AlphaFoldDB" id="A0A2H1EAF1"/>
<keyword evidence="6" id="KW-1185">Reference proteome</keyword>
<dbReference type="SUPFAM" id="SSF102522">
    <property type="entry name" value="Bacterial fluorinating enzyme, N-terminal domain"/>
    <property type="match status" value="1"/>
</dbReference>
<dbReference type="STRING" id="1349785.GCA_000509405_00307"/>
<dbReference type="InterPro" id="IPR002747">
    <property type="entry name" value="SAM_OH_AdoTrfase"/>
</dbReference>
<evidence type="ECO:0000313" key="6">
    <source>
        <dbReference type="Proteomes" id="UP000231564"/>
    </source>
</evidence>
<dbReference type="OrthoDB" id="9792195at2"/>
<dbReference type="Proteomes" id="UP000231564">
    <property type="component" value="Chromosome MARIT"/>
</dbReference>
<evidence type="ECO:0000259" key="3">
    <source>
        <dbReference type="Pfam" id="PF01887"/>
    </source>
</evidence>
<dbReference type="PANTHER" id="PTHR35092">
    <property type="entry name" value="CHLORINASE MJ1651"/>
    <property type="match status" value="1"/>
</dbReference>
<dbReference type="PIRSF" id="PIRSF006779">
    <property type="entry name" value="UCP006779"/>
    <property type="match status" value="1"/>
</dbReference>
<dbReference type="EMBL" id="LT634361">
    <property type="protein sequence ID" value="SFZ83267.1"/>
    <property type="molecule type" value="Genomic_DNA"/>
</dbReference>
<accession>A0A2H1EAF1</accession>
<comment type="similarity">
    <text evidence="2">Belongs to the SAM hydrolase / SAM-dependent halogenase family.</text>
</comment>
<organism evidence="5 6">
    <name type="scientific">Tenacibaculum maritimum NCIMB 2154</name>
    <dbReference type="NCBI Taxonomy" id="1349785"/>
    <lineage>
        <taxon>Bacteria</taxon>
        <taxon>Pseudomonadati</taxon>
        <taxon>Bacteroidota</taxon>
        <taxon>Flavobacteriia</taxon>
        <taxon>Flavobacteriales</taxon>
        <taxon>Flavobacteriaceae</taxon>
        <taxon>Tenacibaculum</taxon>
    </lineage>
</organism>
<evidence type="ECO:0000259" key="4">
    <source>
        <dbReference type="Pfam" id="PF20257"/>
    </source>
</evidence>
<dbReference type="Gene3D" id="3.40.50.10790">
    <property type="entry name" value="S-adenosyl-l-methionine hydroxide adenosyltransferase, N-terminal"/>
    <property type="match status" value="1"/>
</dbReference>
<feature type="domain" description="S-adenosyl-l-methionine hydroxide adenosyltransferase C-terminal" evidence="4">
    <location>
        <begin position="170"/>
        <end position="271"/>
    </location>
</feature>
<feature type="domain" description="S-adenosyl-l-methionine hydroxide adenosyltransferase N-terminal" evidence="3">
    <location>
        <begin position="4"/>
        <end position="145"/>
    </location>
</feature>
<dbReference type="InterPro" id="IPR023227">
    <property type="entry name" value="SAM_OH_AdoTrfase_C_sf"/>
</dbReference>
<dbReference type="Gene3D" id="2.40.30.90">
    <property type="entry name" value="Bacterial fluorinating enzyme like"/>
    <property type="match status" value="1"/>
</dbReference>
<protein>
    <recommendedName>
        <fullName evidence="7">SAM-dependent chlorinase/fluorinase</fullName>
    </recommendedName>
</protein>
<keyword evidence="1" id="KW-0949">S-adenosyl-L-methionine</keyword>
<dbReference type="KEGG" id="tmar:MARIT_1978"/>
<dbReference type="PANTHER" id="PTHR35092:SF1">
    <property type="entry name" value="CHLORINASE MJ1651"/>
    <property type="match status" value="1"/>
</dbReference>
<dbReference type="RefSeq" id="WP_024742338.1">
    <property type="nucleotide sequence ID" value="NZ_BAUG01000061.1"/>
</dbReference>
<evidence type="ECO:0000256" key="1">
    <source>
        <dbReference type="ARBA" id="ARBA00022691"/>
    </source>
</evidence>
<dbReference type="GeneID" id="47723470"/>